<dbReference type="Gene3D" id="3.40.50.150">
    <property type="entry name" value="Vaccinia Virus protein VP39"/>
    <property type="match status" value="1"/>
</dbReference>
<dbReference type="InterPro" id="IPR029063">
    <property type="entry name" value="SAM-dependent_MTases_sf"/>
</dbReference>
<sequence length="270" mass="28964">MTASHPAEVAAQYATEQHLRTRINTHLRYTVGPDLEASFDGLLALTGRETVLDVGTGPGEFPGRLRAQGHQGRLVGVDLSAGMVEQASAHQPGVEFVQASADALPFADATFDVVTARHMLYHVPDVSAALKEFRRVLKPGGQFLCVTNASTYMAELWAVVAEAALLEPSSEAVWATRVGYATAFSELNGEALVQAAFGNVSVSFLQSALVFPDSQPVLTYLESLPAWHHLSAPQQERARAAVGQVLEPLLQVGGWQVSKTLVFLAAKNNF</sequence>
<evidence type="ECO:0000313" key="2">
    <source>
        <dbReference type="EMBL" id="MFB9992600.1"/>
    </source>
</evidence>
<evidence type="ECO:0000259" key="1">
    <source>
        <dbReference type="Pfam" id="PF08241"/>
    </source>
</evidence>
<dbReference type="PANTHER" id="PTHR43591">
    <property type="entry name" value="METHYLTRANSFERASE"/>
    <property type="match status" value="1"/>
</dbReference>
<proteinExistence type="predicted"/>
<comment type="caution">
    <text evidence="2">The sequence shown here is derived from an EMBL/GenBank/DDBJ whole genome shotgun (WGS) entry which is preliminary data.</text>
</comment>
<keyword evidence="2" id="KW-0489">Methyltransferase</keyword>
<dbReference type="Proteomes" id="UP001589733">
    <property type="component" value="Unassembled WGS sequence"/>
</dbReference>
<organism evidence="2 3">
    <name type="scientific">Deinococcus oregonensis</name>
    <dbReference type="NCBI Taxonomy" id="1805970"/>
    <lineage>
        <taxon>Bacteria</taxon>
        <taxon>Thermotogati</taxon>
        <taxon>Deinococcota</taxon>
        <taxon>Deinococci</taxon>
        <taxon>Deinococcales</taxon>
        <taxon>Deinococcaceae</taxon>
        <taxon>Deinococcus</taxon>
    </lineage>
</organism>
<feature type="domain" description="Methyltransferase type 11" evidence="1">
    <location>
        <begin position="52"/>
        <end position="145"/>
    </location>
</feature>
<keyword evidence="2" id="KW-0808">Transferase</keyword>
<dbReference type="InterPro" id="IPR013216">
    <property type="entry name" value="Methyltransf_11"/>
</dbReference>
<dbReference type="RefSeq" id="WP_380009814.1">
    <property type="nucleotide sequence ID" value="NZ_JBHLYR010000032.1"/>
</dbReference>
<accession>A0ABV6B0T6</accession>
<evidence type="ECO:0000313" key="3">
    <source>
        <dbReference type="Proteomes" id="UP001589733"/>
    </source>
</evidence>
<dbReference type="CDD" id="cd02440">
    <property type="entry name" value="AdoMet_MTases"/>
    <property type="match status" value="1"/>
</dbReference>
<dbReference type="PANTHER" id="PTHR43591:SF24">
    <property type="entry name" value="2-METHOXY-6-POLYPRENYL-1,4-BENZOQUINOL METHYLASE, MITOCHONDRIAL"/>
    <property type="match status" value="1"/>
</dbReference>
<keyword evidence="3" id="KW-1185">Reference proteome</keyword>
<dbReference type="EC" id="2.1.1.-" evidence="2"/>
<dbReference type="Pfam" id="PF08241">
    <property type="entry name" value="Methyltransf_11"/>
    <property type="match status" value="1"/>
</dbReference>
<dbReference type="EMBL" id="JBHLYR010000032">
    <property type="protein sequence ID" value="MFB9992600.1"/>
    <property type="molecule type" value="Genomic_DNA"/>
</dbReference>
<gene>
    <name evidence="2" type="ORF">ACFFLM_11540</name>
</gene>
<protein>
    <submittedName>
        <fullName evidence="2">Class I SAM-dependent methyltransferase</fullName>
        <ecNumber evidence="2">2.1.1.-</ecNumber>
    </submittedName>
</protein>
<dbReference type="GO" id="GO:0032259">
    <property type="term" value="P:methylation"/>
    <property type="evidence" value="ECO:0007669"/>
    <property type="project" value="UniProtKB-KW"/>
</dbReference>
<reference evidence="2 3" key="1">
    <citation type="submission" date="2024-09" db="EMBL/GenBank/DDBJ databases">
        <authorList>
            <person name="Sun Q."/>
            <person name="Mori K."/>
        </authorList>
    </citation>
    <scope>NUCLEOTIDE SEQUENCE [LARGE SCALE GENOMIC DNA]</scope>
    <source>
        <strain evidence="2 3">JCM 13503</strain>
    </source>
</reference>
<dbReference type="GO" id="GO:0008168">
    <property type="term" value="F:methyltransferase activity"/>
    <property type="evidence" value="ECO:0007669"/>
    <property type="project" value="UniProtKB-KW"/>
</dbReference>
<dbReference type="SUPFAM" id="SSF53335">
    <property type="entry name" value="S-adenosyl-L-methionine-dependent methyltransferases"/>
    <property type="match status" value="1"/>
</dbReference>
<name>A0ABV6B0T6_9DEIO</name>